<dbReference type="EMBL" id="GBEZ01026513">
    <property type="protein sequence ID" value="JAC60706.1"/>
    <property type="molecule type" value="Transcribed_RNA"/>
</dbReference>
<name>A0A061QQT5_9CHLO</name>
<organism evidence="1">
    <name type="scientific">Tetraselmis sp. GSL018</name>
    <dbReference type="NCBI Taxonomy" id="582737"/>
    <lineage>
        <taxon>Eukaryota</taxon>
        <taxon>Viridiplantae</taxon>
        <taxon>Chlorophyta</taxon>
        <taxon>core chlorophytes</taxon>
        <taxon>Chlorodendrophyceae</taxon>
        <taxon>Chlorodendrales</taxon>
        <taxon>Chlorodendraceae</taxon>
        <taxon>Tetraselmis</taxon>
    </lineage>
</organism>
<gene>
    <name evidence="1" type="ORF">TSPGSL018_28219</name>
</gene>
<sequence>MTLSRVCQGLGSSEGLDTKKLEVIPVRDTNDYSPLQMLRLEYMPELASVFNGVYSVSVSVFSLTPTARTNFLAVFLPNRRKLPLKCFKGYGHNSLTCLQTF</sequence>
<dbReference type="AlphaFoldDB" id="A0A061QQT5"/>
<accession>A0A061QQT5</accession>
<evidence type="ECO:0000313" key="1">
    <source>
        <dbReference type="EMBL" id="JAC60706.1"/>
    </source>
</evidence>
<reference evidence="1" key="1">
    <citation type="submission" date="2014-05" db="EMBL/GenBank/DDBJ databases">
        <title>The transcriptome of the halophilic microalga Tetraselmis sp. GSL018 isolated from the Great Salt Lake, Utah.</title>
        <authorList>
            <person name="Jinkerson R.E."/>
            <person name="D'Adamo S."/>
            <person name="Posewitz M.C."/>
        </authorList>
    </citation>
    <scope>NUCLEOTIDE SEQUENCE</scope>
    <source>
        <strain evidence="1">GSL018</strain>
    </source>
</reference>
<proteinExistence type="predicted"/>
<protein>
    <submittedName>
        <fullName evidence="1">Uncharacterized protein</fullName>
    </submittedName>
</protein>